<feature type="compositionally biased region" description="Low complexity" evidence="10">
    <location>
        <begin position="25"/>
        <end position="51"/>
    </location>
</feature>
<evidence type="ECO:0000256" key="9">
    <source>
        <dbReference type="ARBA" id="ARBA00030854"/>
    </source>
</evidence>
<feature type="domain" description="GTP cyclohydrolase I" evidence="11">
    <location>
        <begin position="186"/>
        <end position="265"/>
    </location>
</feature>
<evidence type="ECO:0000256" key="5">
    <source>
        <dbReference type="ARBA" id="ARBA00022741"/>
    </source>
</evidence>
<keyword evidence="5" id="KW-0547">Nucleotide-binding</keyword>
<evidence type="ECO:0000256" key="8">
    <source>
        <dbReference type="ARBA" id="ARBA00023134"/>
    </source>
</evidence>
<dbReference type="GO" id="GO:0005737">
    <property type="term" value="C:cytoplasm"/>
    <property type="evidence" value="ECO:0007669"/>
    <property type="project" value="TreeGrafter"/>
</dbReference>
<dbReference type="EMBL" id="KY000341">
    <property type="protein sequence ID" value="ASF90276.1"/>
    <property type="molecule type" value="Genomic_DNA"/>
</dbReference>
<evidence type="ECO:0000259" key="11">
    <source>
        <dbReference type="Pfam" id="PF01227"/>
    </source>
</evidence>
<dbReference type="AlphaFoldDB" id="A0A2D0XHY3"/>
<evidence type="ECO:0000256" key="7">
    <source>
        <dbReference type="ARBA" id="ARBA00022909"/>
    </source>
</evidence>
<dbReference type="GO" id="GO:0003934">
    <property type="term" value="F:GTP cyclohydrolase I activity"/>
    <property type="evidence" value="ECO:0007669"/>
    <property type="project" value="UniProtKB-EC"/>
</dbReference>
<comment type="pathway">
    <text evidence="1">Cofactor biosynthesis; 7,8-dihydroneopterin triphosphate biosynthesis; 7,8-dihydroneopterin triphosphate from GTP: step 1/1.</text>
</comment>
<dbReference type="HAMAP" id="MF_00223">
    <property type="entry name" value="FolE"/>
    <property type="match status" value="1"/>
</dbReference>
<dbReference type="InterPro" id="IPR001474">
    <property type="entry name" value="GTP_CycHdrlase_I"/>
</dbReference>
<dbReference type="GO" id="GO:0046654">
    <property type="term" value="P:tetrahydrofolate biosynthetic process"/>
    <property type="evidence" value="ECO:0007669"/>
    <property type="project" value="InterPro"/>
</dbReference>
<dbReference type="UniPathway" id="UPA00848">
    <property type="reaction ID" value="UER00151"/>
</dbReference>
<gene>
    <name evidence="12" type="ORF">SPAR02101</name>
</gene>
<reference evidence="12" key="1">
    <citation type="submission" date="2016-10" db="EMBL/GenBank/DDBJ databases">
        <title>Phylogenomic data for the living fossil Bartheletia paradoxa suggests that the early evolutionary history of major basidiomycete lineages might not be bifurcate.</title>
        <authorList>
            <person name="Mishra B."/>
            <person name="Choi Y.-J."/>
            <person name="Bauer R."/>
            <person name="Thines M."/>
        </authorList>
    </citation>
    <scope>NUCLEOTIDE SEQUENCE</scope>
</reference>
<evidence type="ECO:0000256" key="4">
    <source>
        <dbReference type="ARBA" id="ARBA00017272"/>
    </source>
</evidence>
<organism evidence="12">
    <name type="scientific">Bartheletia paradoxa</name>
    <dbReference type="NCBI Taxonomy" id="669517"/>
    <lineage>
        <taxon>Eukaryota</taxon>
        <taxon>Fungi</taxon>
        <taxon>Dikarya</taxon>
        <taxon>Basidiomycota</taxon>
        <taxon>Agaricomycotina</taxon>
        <taxon>Bartheletiomycetes</taxon>
        <taxon>Bartheletiales</taxon>
        <taxon>Bartheletiaceae</taxon>
        <taxon>Bartheletia</taxon>
    </lineage>
</organism>
<sequence>MADLSPSNSLDEQLTPTQRFDRLSKAASAGPAPPSTNVSPSTSPESSPAPVARERGRTHSVREPIIYPVIVRNEASSSVVEPSSTTAMSAAAEAISRSNSSAYDPTGRGFAFRPSDPPVAAMVAGSGLGMLAERAVGADAMGRPGLGSRAASPIPDQDGLGWPGKGTLLRLNSTAAERSAREKKMAGAVKTILECIGEDPEREGLLATPERYAKALLWMTKGYEDRLSDVINDAVFAEDHDELVIVRDIDVFSMCEHHMVPFVGKTFSRRLQVQERLVKQVALAIEEAIHPQGVAVVMEATHMCMAMRGVQKPGATTVTSCMTGVFRDQPQTRQEFLSLVRSPSSLR</sequence>
<accession>A0A2D0XHY3</accession>
<dbReference type="InterPro" id="IPR043133">
    <property type="entry name" value="GTP-CH-I_C/QueF"/>
</dbReference>
<evidence type="ECO:0000256" key="6">
    <source>
        <dbReference type="ARBA" id="ARBA00022801"/>
    </source>
</evidence>
<dbReference type="Gene3D" id="3.30.1130.10">
    <property type="match status" value="2"/>
</dbReference>
<evidence type="ECO:0000256" key="2">
    <source>
        <dbReference type="ARBA" id="ARBA00008085"/>
    </source>
</evidence>
<dbReference type="GO" id="GO:0046656">
    <property type="term" value="P:folic acid biosynthetic process"/>
    <property type="evidence" value="ECO:0007669"/>
    <property type="project" value="UniProtKB-KW"/>
</dbReference>
<dbReference type="Pfam" id="PF01227">
    <property type="entry name" value="GTP_cyclohydroI"/>
    <property type="match status" value="2"/>
</dbReference>
<dbReference type="InterPro" id="IPR018234">
    <property type="entry name" value="GTP_CycHdrlase_I_CS"/>
</dbReference>
<feature type="domain" description="GTP cyclohydrolase I" evidence="11">
    <location>
        <begin position="266"/>
        <end position="340"/>
    </location>
</feature>
<keyword evidence="8" id="KW-0342">GTP-binding</keyword>
<name>A0A2D0XHY3_9BASI</name>
<protein>
    <recommendedName>
        <fullName evidence="4">GTP cyclohydrolase 1</fullName>
        <ecNumber evidence="3">3.5.4.16</ecNumber>
    </recommendedName>
    <alternativeName>
        <fullName evidence="9">GTP cyclohydrolase I</fullName>
    </alternativeName>
</protein>
<feature type="compositionally biased region" description="Polar residues" evidence="10">
    <location>
        <begin position="1"/>
        <end position="18"/>
    </location>
</feature>
<dbReference type="InterPro" id="IPR043134">
    <property type="entry name" value="GTP-CH-I_N"/>
</dbReference>
<feature type="region of interest" description="Disordered" evidence="10">
    <location>
        <begin position="1"/>
        <end position="60"/>
    </location>
</feature>
<dbReference type="PANTHER" id="PTHR11109:SF7">
    <property type="entry name" value="GTP CYCLOHYDROLASE 1"/>
    <property type="match status" value="1"/>
</dbReference>
<dbReference type="PROSITE" id="PS00859">
    <property type="entry name" value="GTP_CYCLOHYDROL_1_1"/>
    <property type="match status" value="1"/>
</dbReference>
<dbReference type="GO" id="GO:0008270">
    <property type="term" value="F:zinc ion binding"/>
    <property type="evidence" value="ECO:0007669"/>
    <property type="project" value="TreeGrafter"/>
</dbReference>
<dbReference type="SUPFAM" id="SSF55620">
    <property type="entry name" value="Tetrahydrobiopterin biosynthesis enzymes-like"/>
    <property type="match status" value="1"/>
</dbReference>
<dbReference type="PROSITE" id="PS00860">
    <property type="entry name" value="GTP_CYCLOHYDROL_1_2"/>
    <property type="match status" value="1"/>
</dbReference>
<evidence type="ECO:0000256" key="1">
    <source>
        <dbReference type="ARBA" id="ARBA00005080"/>
    </source>
</evidence>
<dbReference type="InterPro" id="IPR020602">
    <property type="entry name" value="GTP_CycHdrlase_I_dom"/>
</dbReference>
<comment type="similarity">
    <text evidence="2">Belongs to the GTP cyclohydrolase I family.</text>
</comment>
<evidence type="ECO:0000256" key="3">
    <source>
        <dbReference type="ARBA" id="ARBA00012715"/>
    </source>
</evidence>
<evidence type="ECO:0000256" key="10">
    <source>
        <dbReference type="SAM" id="MobiDB-lite"/>
    </source>
</evidence>
<dbReference type="PANTHER" id="PTHR11109">
    <property type="entry name" value="GTP CYCLOHYDROLASE I"/>
    <property type="match status" value="1"/>
</dbReference>
<keyword evidence="6" id="KW-0378">Hydrolase</keyword>
<evidence type="ECO:0000313" key="12">
    <source>
        <dbReference type="EMBL" id="ASF90276.1"/>
    </source>
</evidence>
<keyword evidence="7" id="KW-0289">Folate biosynthesis</keyword>
<dbReference type="FunFam" id="1.10.286.10:FF:000003">
    <property type="entry name" value="GTP cyclohydrolase 1"/>
    <property type="match status" value="1"/>
</dbReference>
<proteinExistence type="inferred from homology"/>
<dbReference type="GO" id="GO:0005525">
    <property type="term" value="F:GTP binding"/>
    <property type="evidence" value="ECO:0007669"/>
    <property type="project" value="UniProtKB-KW"/>
</dbReference>
<dbReference type="EC" id="3.5.4.16" evidence="3"/>
<dbReference type="Gene3D" id="1.10.286.10">
    <property type="match status" value="1"/>
</dbReference>
<dbReference type="GO" id="GO:0006729">
    <property type="term" value="P:tetrahydrobiopterin biosynthetic process"/>
    <property type="evidence" value="ECO:0007669"/>
    <property type="project" value="TreeGrafter"/>
</dbReference>